<keyword evidence="15" id="KW-1185">Reference proteome</keyword>
<dbReference type="Pfam" id="PF06827">
    <property type="entry name" value="zf-FPG_IleRS"/>
    <property type="match status" value="1"/>
</dbReference>
<evidence type="ECO:0000259" key="12">
    <source>
        <dbReference type="Pfam" id="PF06827"/>
    </source>
</evidence>
<dbReference type="EC" id="6.1.1.5" evidence="10"/>
<dbReference type="InterPro" id="IPR050081">
    <property type="entry name" value="Ile-tRNA_ligase"/>
</dbReference>
<dbReference type="PANTHER" id="PTHR42765:SF1">
    <property type="entry name" value="ISOLEUCINE--TRNA LIGASE, MITOCHONDRIAL"/>
    <property type="match status" value="1"/>
</dbReference>
<evidence type="ECO:0000256" key="6">
    <source>
        <dbReference type="ARBA" id="ARBA00022917"/>
    </source>
</evidence>
<dbReference type="Pfam" id="PF08264">
    <property type="entry name" value="Anticodon_1"/>
    <property type="match status" value="1"/>
</dbReference>
<dbReference type="Gene3D" id="3.90.740.10">
    <property type="entry name" value="Valyl/Leucyl/Isoleucyl-tRNA synthetase, editing domain"/>
    <property type="match status" value="1"/>
</dbReference>
<comment type="catalytic activity">
    <reaction evidence="9 10">
        <text>tRNA(Ile) + L-isoleucine + ATP = L-isoleucyl-tRNA(Ile) + AMP + diphosphate</text>
        <dbReference type="Rhea" id="RHEA:11060"/>
        <dbReference type="Rhea" id="RHEA-COMP:9666"/>
        <dbReference type="Rhea" id="RHEA-COMP:9695"/>
        <dbReference type="ChEBI" id="CHEBI:30616"/>
        <dbReference type="ChEBI" id="CHEBI:33019"/>
        <dbReference type="ChEBI" id="CHEBI:58045"/>
        <dbReference type="ChEBI" id="CHEBI:78442"/>
        <dbReference type="ChEBI" id="CHEBI:78528"/>
        <dbReference type="ChEBI" id="CHEBI:456215"/>
        <dbReference type="EC" id="6.1.1.5"/>
    </reaction>
</comment>
<dbReference type="InterPro" id="IPR002300">
    <property type="entry name" value="aa-tRNA-synth_Ia"/>
</dbReference>
<dbReference type="Gene3D" id="1.10.10.830">
    <property type="entry name" value="Ile-tRNA synthetase CP2 domain-like"/>
    <property type="match status" value="1"/>
</dbReference>
<evidence type="ECO:0000256" key="9">
    <source>
        <dbReference type="ARBA" id="ARBA00048359"/>
    </source>
</evidence>
<dbReference type="InterPro" id="IPR023585">
    <property type="entry name" value="Ile-tRNA-ligase_type1"/>
</dbReference>
<keyword evidence="6 10" id="KW-0648">Protein biosynthesis</keyword>
<dbReference type="EMBL" id="FXUB01000005">
    <property type="protein sequence ID" value="SMP16772.1"/>
    <property type="molecule type" value="Genomic_DNA"/>
</dbReference>
<dbReference type="Gene3D" id="1.10.730.20">
    <property type="match status" value="1"/>
</dbReference>
<dbReference type="InterPro" id="IPR013155">
    <property type="entry name" value="M/V/L/I-tRNA-synth_anticd-bd"/>
</dbReference>
<dbReference type="SUPFAM" id="SSF47323">
    <property type="entry name" value="Anticodon-binding domain of a subclass of class I aminoacyl-tRNA synthetases"/>
    <property type="match status" value="1"/>
</dbReference>
<feature type="domain" description="Methionyl/Valyl/Leucyl/Isoleucyl-tRNA synthetase anticodon-binding" evidence="13">
    <location>
        <begin position="684"/>
        <end position="837"/>
    </location>
</feature>
<evidence type="ECO:0000256" key="1">
    <source>
        <dbReference type="ARBA" id="ARBA00006887"/>
    </source>
</evidence>
<dbReference type="Pfam" id="PF00133">
    <property type="entry name" value="tRNA-synt_1"/>
    <property type="match status" value="1"/>
</dbReference>
<keyword evidence="2 10" id="KW-0963">Cytoplasm</keyword>
<dbReference type="InterPro" id="IPR001412">
    <property type="entry name" value="aa-tRNA-synth_I_CS"/>
</dbReference>
<gene>
    <name evidence="10" type="primary">ileS</name>
    <name evidence="14" type="ORF">SAMN06265339_1493</name>
</gene>
<dbReference type="InterPro" id="IPR014729">
    <property type="entry name" value="Rossmann-like_a/b/a_fold"/>
</dbReference>
<dbReference type="InterPro" id="IPR002301">
    <property type="entry name" value="Ile-tRNA-ligase"/>
</dbReference>
<accession>A0ABY1NS11</accession>
<feature type="binding site" evidence="10">
    <location>
        <position position="561"/>
    </location>
    <ligand>
        <name>L-isoleucyl-5'-AMP</name>
        <dbReference type="ChEBI" id="CHEBI:178002"/>
    </ligand>
</feature>
<dbReference type="RefSeq" id="WP_283400940.1">
    <property type="nucleotide sequence ID" value="NZ_FXUB01000005.1"/>
</dbReference>
<feature type="domain" description="Zinc finger FPG/IleRS-type" evidence="12">
    <location>
        <begin position="893"/>
        <end position="921"/>
    </location>
</feature>
<evidence type="ECO:0000256" key="8">
    <source>
        <dbReference type="ARBA" id="ARBA00025217"/>
    </source>
</evidence>
<comment type="domain">
    <text evidence="10">IleRS has two distinct active sites: one for aminoacylation and one for editing. The misactivated valine is translocated from the active site to the editing site, which sterically excludes the correctly activated isoleucine. The single editing site contains two valyl binding pockets, one specific for each substrate (Val-AMP or Val-tRNA(Ile)).</text>
</comment>
<feature type="short sequence motif" description="'KMSKS' region" evidence="10">
    <location>
        <begin position="602"/>
        <end position="606"/>
    </location>
</feature>
<comment type="caution">
    <text evidence="14">The sequence shown here is derived from an EMBL/GenBank/DDBJ whole genome shotgun (WGS) entry which is preliminary data.</text>
</comment>
<dbReference type="HAMAP" id="MF_02002">
    <property type="entry name" value="Ile_tRNA_synth_type1"/>
    <property type="match status" value="1"/>
</dbReference>
<evidence type="ECO:0000259" key="11">
    <source>
        <dbReference type="Pfam" id="PF00133"/>
    </source>
</evidence>
<protein>
    <recommendedName>
        <fullName evidence="10">Isoleucine--tRNA ligase</fullName>
        <ecNumber evidence="10">6.1.1.5</ecNumber>
    </recommendedName>
    <alternativeName>
        <fullName evidence="10">Isoleucyl-tRNA synthetase</fullName>
        <shortName evidence="10">IleRS</shortName>
    </alternativeName>
</protein>
<evidence type="ECO:0000256" key="3">
    <source>
        <dbReference type="ARBA" id="ARBA00022598"/>
    </source>
</evidence>
<dbReference type="CDD" id="cd07960">
    <property type="entry name" value="Anticodon_Ia_Ile_BEm"/>
    <property type="match status" value="1"/>
</dbReference>
<keyword evidence="7 10" id="KW-0030">Aminoacyl-tRNA synthetase</keyword>
<dbReference type="PANTHER" id="PTHR42765">
    <property type="entry name" value="SOLEUCYL-TRNA SYNTHETASE"/>
    <property type="match status" value="1"/>
</dbReference>
<dbReference type="Gene3D" id="3.40.50.620">
    <property type="entry name" value="HUPs"/>
    <property type="match status" value="2"/>
</dbReference>
<feature type="binding site" evidence="10">
    <location>
        <position position="916"/>
    </location>
    <ligand>
        <name>Zn(2+)</name>
        <dbReference type="ChEBI" id="CHEBI:29105"/>
    </ligand>
</feature>
<dbReference type="SUPFAM" id="SSF50677">
    <property type="entry name" value="ValRS/IleRS/LeuRS editing domain"/>
    <property type="match status" value="1"/>
</dbReference>
<feature type="binding site" evidence="10">
    <location>
        <position position="605"/>
    </location>
    <ligand>
        <name>ATP</name>
        <dbReference type="ChEBI" id="CHEBI:30616"/>
    </ligand>
</feature>
<keyword evidence="3 10" id="KW-0436">Ligase</keyword>
<feature type="short sequence motif" description="'HIGH' region" evidence="10">
    <location>
        <begin position="60"/>
        <end position="70"/>
    </location>
</feature>
<evidence type="ECO:0000256" key="7">
    <source>
        <dbReference type="ARBA" id="ARBA00023146"/>
    </source>
</evidence>
<comment type="function">
    <text evidence="8 10">Catalyzes the attachment of isoleucine to tRNA(Ile). As IleRS can inadvertently accommodate and process structurally similar amino acids such as valine, to avoid such errors it has two additional distinct tRNA(Ile)-dependent editing activities. One activity is designated as 'pretransfer' editing and involves the hydrolysis of activated Val-AMP. The other activity is designated 'posttransfer' editing and involves deacylation of mischarged Val-tRNA(Ile).</text>
</comment>
<feature type="binding site" evidence="10">
    <location>
        <position position="919"/>
    </location>
    <ligand>
        <name>Zn(2+)</name>
        <dbReference type="ChEBI" id="CHEBI:29105"/>
    </ligand>
</feature>
<evidence type="ECO:0000256" key="10">
    <source>
        <dbReference type="HAMAP-Rule" id="MF_02002"/>
    </source>
</evidence>
<dbReference type="InterPro" id="IPR033708">
    <property type="entry name" value="Anticodon_Ile_BEm"/>
</dbReference>
<dbReference type="PROSITE" id="PS00178">
    <property type="entry name" value="AA_TRNA_LIGASE_I"/>
    <property type="match status" value="1"/>
</dbReference>
<organism evidence="14 15">
    <name type="scientific">Desulfurobacterium pacificum</name>
    <dbReference type="NCBI Taxonomy" id="240166"/>
    <lineage>
        <taxon>Bacteria</taxon>
        <taxon>Pseudomonadati</taxon>
        <taxon>Aquificota</taxon>
        <taxon>Aquificia</taxon>
        <taxon>Desulfurobacteriales</taxon>
        <taxon>Desulfurobacteriaceae</taxon>
        <taxon>Desulfurobacterium</taxon>
    </lineage>
</organism>
<dbReference type="InterPro" id="IPR010663">
    <property type="entry name" value="Znf_FPG/IleRS"/>
</dbReference>
<feature type="domain" description="Aminoacyl-tRNA synthetase class Ia" evidence="11">
    <location>
        <begin position="31"/>
        <end position="641"/>
    </location>
</feature>
<feature type="binding site" evidence="10">
    <location>
        <position position="899"/>
    </location>
    <ligand>
        <name>Zn(2+)</name>
        <dbReference type="ChEBI" id="CHEBI:29105"/>
    </ligand>
</feature>
<comment type="similarity">
    <text evidence="1 10">Belongs to the class-I aminoacyl-tRNA synthetase family. IleS type 1 subfamily.</text>
</comment>
<reference evidence="14 15" key="1">
    <citation type="submission" date="2017-05" db="EMBL/GenBank/DDBJ databases">
        <authorList>
            <person name="Varghese N."/>
            <person name="Submissions S."/>
        </authorList>
    </citation>
    <scope>NUCLEOTIDE SEQUENCE [LARGE SCALE GENOMIC DNA]</scope>
    <source>
        <strain evidence="14 15">DSM 15522</strain>
    </source>
</reference>
<dbReference type="NCBIfam" id="TIGR00392">
    <property type="entry name" value="ileS"/>
    <property type="match status" value="1"/>
</dbReference>
<evidence type="ECO:0000256" key="5">
    <source>
        <dbReference type="ARBA" id="ARBA00022840"/>
    </source>
</evidence>
<dbReference type="CDD" id="cd00818">
    <property type="entry name" value="IleRS_core"/>
    <property type="match status" value="1"/>
</dbReference>
<evidence type="ECO:0000259" key="13">
    <source>
        <dbReference type="Pfam" id="PF08264"/>
    </source>
</evidence>
<name>A0ABY1NS11_9BACT</name>
<proteinExistence type="inferred from homology"/>
<dbReference type="InterPro" id="IPR009008">
    <property type="entry name" value="Val/Leu/Ile-tRNA-synth_edit"/>
</dbReference>
<evidence type="ECO:0000313" key="14">
    <source>
        <dbReference type="EMBL" id="SMP16772.1"/>
    </source>
</evidence>
<keyword evidence="5 10" id="KW-0067">ATP-binding</keyword>
<keyword evidence="10" id="KW-0479">Metal-binding</keyword>
<dbReference type="InterPro" id="IPR009080">
    <property type="entry name" value="tRNAsynth_Ia_anticodon-bd"/>
</dbReference>
<dbReference type="PRINTS" id="PR00984">
    <property type="entry name" value="TRNASYNTHILE"/>
</dbReference>
<dbReference type="SUPFAM" id="SSF52374">
    <property type="entry name" value="Nucleotidylyl transferase"/>
    <property type="match status" value="1"/>
</dbReference>
<keyword evidence="10" id="KW-0862">Zinc</keyword>
<evidence type="ECO:0000256" key="2">
    <source>
        <dbReference type="ARBA" id="ARBA00022490"/>
    </source>
</evidence>
<feature type="binding site" evidence="10">
    <location>
        <position position="896"/>
    </location>
    <ligand>
        <name>Zn(2+)</name>
        <dbReference type="ChEBI" id="CHEBI:29105"/>
    </ligand>
</feature>
<comment type="cofactor">
    <cofactor evidence="10">
        <name>Zn(2+)</name>
        <dbReference type="ChEBI" id="CHEBI:29105"/>
    </cofactor>
    <text evidence="10">Binds 1 zinc ion per subunit.</text>
</comment>
<sequence>MSEKDYKETLNLPKTSFPMRGNLPKKEPETLSYWNEINLYKKLLESHKCDCKFILHDGPPYANGHIHIGHALNKILKDIVIKSKAMQGYFTPFVPGWDCHGLPIERAVFKEIKKRKDEVDPIEVRKKCRQYAEKWIKTQKEEFIRLGVLGDWKNPYITMDPSYQATILRELGKFYEKGLVYRAKKPVYWCPTCVTALAEAEIEYGEETSPSIYVAFKVTDGKGKLDEGTYLVIWTTTPWTLPANVAVALHPDLEYVVLESEGKRYLVAKELAEDFSEKTGISNNAVKTFKGSDLEGIEYEHPFVDRKGKTVLADYVSSDTGTGLVHIAPGHGEEDYQVGLKYNLPVIVPVDDYGRFTDEAPEWIRGMKIWDANDKILEKLKETGHLLYAGKITHSYPHCWRCKKKVIFRATPQWFISMDKGQPTLRKVALDEIEKVKWIPAWGKTRIRNMVEQRPDWCISRQRIWGVPIVAFYCKSCGEVIYSKELADHVADIFEKESADAWYEKSASELLPEGFACPKCGGKEFEKEKDILDVWFDSGSSHAAVLEKREELSSPADLYLEGSDQHRGWFQASLLESCGTRGRAPYRSVLTHGFTLDEKGYKMSKSLGNVISPNDIVKRFGADILRLWVASENFTEDVRISENILRKIAESYKKIRNTFRFMLGNLYDFTPDKALNYDELEEIDKWAINRFFNLKNEIIKAYNDYKFNRVYRMVYEYCSNELSAIYLDILKDTLYCEHPDSKKRRSAQTAICRILEGLTILIAPILSFTAEEVYSHIPGKEKESVFLEEFPPYCEDRDGEVLETWNRLIEIKKAVNKGLEKARSEDLIRHSLEAKVTVYAEGSDYDLLKRYASQLPYIFITSQAEVKPLSEAPETAVFDEDTGIKVFVERAKGNKCERCWMYSETVGKDSEYPDVCERCARVLKELNG</sequence>
<comment type="subunit">
    <text evidence="10">Monomer.</text>
</comment>
<evidence type="ECO:0000313" key="15">
    <source>
        <dbReference type="Proteomes" id="UP001157911"/>
    </source>
</evidence>
<comment type="subcellular location">
    <subcellularLocation>
        <location evidence="10">Cytoplasm</location>
    </subcellularLocation>
</comment>
<evidence type="ECO:0000256" key="4">
    <source>
        <dbReference type="ARBA" id="ARBA00022741"/>
    </source>
</evidence>
<dbReference type="Proteomes" id="UP001157911">
    <property type="component" value="Unassembled WGS sequence"/>
</dbReference>
<keyword evidence="4 10" id="KW-0547">Nucleotide-binding</keyword>